<dbReference type="Pfam" id="PF10557">
    <property type="entry name" value="Cullin_Nedd8"/>
    <property type="match status" value="2"/>
</dbReference>
<dbReference type="InterPro" id="IPR036317">
    <property type="entry name" value="Cullin_homology_sf"/>
</dbReference>
<evidence type="ECO:0000313" key="8">
    <source>
        <dbReference type="EMBL" id="PWA63439.1"/>
    </source>
</evidence>
<dbReference type="FunFam" id="1.20.1310.10:FF:000020">
    <property type="entry name" value="Cullin-1, putative"/>
    <property type="match status" value="1"/>
</dbReference>
<accession>A0A2U1MQB9</accession>
<dbReference type="InterPro" id="IPR016157">
    <property type="entry name" value="Cullin_CS"/>
</dbReference>
<dbReference type="InterPro" id="IPR016158">
    <property type="entry name" value="Cullin_homology"/>
</dbReference>
<dbReference type="Pfam" id="PF00888">
    <property type="entry name" value="Cullin"/>
    <property type="match status" value="1"/>
</dbReference>
<dbReference type="FunFam" id="1.20.1310.10:FF:000001">
    <property type="entry name" value="Cullin 3"/>
    <property type="match status" value="1"/>
</dbReference>
<dbReference type="AlphaFoldDB" id="A0A2U1MQB9"/>
<evidence type="ECO:0000256" key="3">
    <source>
        <dbReference type="ARBA" id="ARBA00022786"/>
    </source>
</evidence>
<organism evidence="8 9">
    <name type="scientific">Artemisia annua</name>
    <name type="common">Sweet wormwood</name>
    <dbReference type="NCBI Taxonomy" id="35608"/>
    <lineage>
        <taxon>Eukaryota</taxon>
        <taxon>Viridiplantae</taxon>
        <taxon>Streptophyta</taxon>
        <taxon>Embryophyta</taxon>
        <taxon>Tracheophyta</taxon>
        <taxon>Spermatophyta</taxon>
        <taxon>Magnoliopsida</taxon>
        <taxon>eudicotyledons</taxon>
        <taxon>Gunneridae</taxon>
        <taxon>Pentapetalae</taxon>
        <taxon>asterids</taxon>
        <taxon>campanulids</taxon>
        <taxon>Asterales</taxon>
        <taxon>Asteraceae</taxon>
        <taxon>Asteroideae</taxon>
        <taxon>Anthemideae</taxon>
        <taxon>Artemisiinae</taxon>
        <taxon>Artemisia</taxon>
    </lineage>
</organism>
<name>A0A2U1MQB9_ARTAN</name>
<dbReference type="InterPro" id="IPR045093">
    <property type="entry name" value="Cullin"/>
</dbReference>
<evidence type="ECO:0000259" key="7">
    <source>
        <dbReference type="PROSITE" id="PS50069"/>
    </source>
</evidence>
<evidence type="ECO:0000256" key="4">
    <source>
        <dbReference type="ARBA" id="ARBA00022843"/>
    </source>
</evidence>
<dbReference type="GO" id="GO:0031461">
    <property type="term" value="C:cullin-RING ubiquitin ligase complex"/>
    <property type="evidence" value="ECO:0007669"/>
    <property type="project" value="InterPro"/>
</dbReference>
<dbReference type="InterPro" id="IPR036390">
    <property type="entry name" value="WH_DNA-bd_sf"/>
</dbReference>
<dbReference type="Gene3D" id="1.10.10.10">
    <property type="entry name" value="Winged helix-like DNA-binding domain superfamily/Winged helix DNA-binding domain"/>
    <property type="match status" value="2"/>
</dbReference>
<gene>
    <name evidence="8" type="ORF">CTI12_AA355800</name>
</gene>
<dbReference type="GO" id="GO:0009867">
    <property type="term" value="P:jasmonic acid mediated signaling pathway"/>
    <property type="evidence" value="ECO:0007669"/>
    <property type="project" value="UniProtKB-ARBA"/>
</dbReference>
<reference evidence="8 9" key="1">
    <citation type="journal article" date="2018" name="Mol. Plant">
        <title>The genome of Artemisia annua provides insight into the evolution of Asteraceae family and artemisinin biosynthesis.</title>
        <authorList>
            <person name="Shen Q."/>
            <person name="Zhang L."/>
            <person name="Liao Z."/>
            <person name="Wang S."/>
            <person name="Yan T."/>
            <person name="Shi P."/>
            <person name="Liu M."/>
            <person name="Fu X."/>
            <person name="Pan Q."/>
            <person name="Wang Y."/>
            <person name="Lv Z."/>
            <person name="Lu X."/>
            <person name="Zhang F."/>
            <person name="Jiang W."/>
            <person name="Ma Y."/>
            <person name="Chen M."/>
            <person name="Hao X."/>
            <person name="Li L."/>
            <person name="Tang Y."/>
            <person name="Lv G."/>
            <person name="Zhou Y."/>
            <person name="Sun X."/>
            <person name="Brodelius P.E."/>
            <person name="Rose J.K.C."/>
            <person name="Tang K."/>
        </authorList>
    </citation>
    <scope>NUCLEOTIDE SEQUENCE [LARGE SCALE GENOMIC DNA]</scope>
    <source>
        <strain evidence="9">cv. Huhao1</strain>
        <tissue evidence="8">Leaf</tissue>
    </source>
</reference>
<dbReference type="PROSITE" id="PS01256">
    <property type="entry name" value="CULLIN_1"/>
    <property type="match status" value="1"/>
</dbReference>
<dbReference type="InterPro" id="IPR036388">
    <property type="entry name" value="WH-like_DNA-bd_sf"/>
</dbReference>
<dbReference type="SUPFAM" id="SSF46785">
    <property type="entry name" value="Winged helix' DNA-binding domain"/>
    <property type="match status" value="2"/>
</dbReference>
<dbReference type="STRING" id="35608.A0A2U1MQB9"/>
<dbReference type="SUPFAM" id="SSF74788">
    <property type="entry name" value="Cullin repeat-like"/>
    <property type="match status" value="1"/>
</dbReference>
<dbReference type="InterPro" id="IPR059120">
    <property type="entry name" value="Cullin-like_AB"/>
</dbReference>
<dbReference type="SUPFAM" id="SSF75632">
    <property type="entry name" value="Cullin homology domain"/>
    <property type="match status" value="1"/>
</dbReference>
<dbReference type="Gene3D" id="1.20.1310.10">
    <property type="entry name" value="Cullin Repeats"/>
    <property type="match status" value="4"/>
</dbReference>
<comment type="similarity">
    <text evidence="1 5 6">Belongs to the cullin family.</text>
</comment>
<dbReference type="FunFam" id="1.20.1310.10:FF:000021">
    <property type="entry name" value="Cullin-1, putative"/>
    <property type="match status" value="1"/>
</dbReference>
<dbReference type="GO" id="GO:0006511">
    <property type="term" value="P:ubiquitin-dependent protein catabolic process"/>
    <property type="evidence" value="ECO:0007669"/>
    <property type="project" value="InterPro"/>
</dbReference>
<evidence type="ECO:0000256" key="1">
    <source>
        <dbReference type="ARBA" id="ARBA00006019"/>
    </source>
</evidence>
<keyword evidence="2" id="KW-1017">Isopeptide bond</keyword>
<dbReference type="PANTHER" id="PTHR11932">
    <property type="entry name" value="CULLIN"/>
    <property type="match status" value="1"/>
</dbReference>
<dbReference type="InterPro" id="IPR001373">
    <property type="entry name" value="Cullin_N"/>
</dbReference>
<evidence type="ECO:0000313" key="9">
    <source>
        <dbReference type="Proteomes" id="UP000245207"/>
    </source>
</evidence>
<evidence type="ECO:0000256" key="6">
    <source>
        <dbReference type="RuleBase" id="RU003829"/>
    </source>
</evidence>
<dbReference type="Pfam" id="PF26557">
    <property type="entry name" value="Cullin_AB"/>
    <property type="match status" value="1"/>
</dbReference>
<dbReference type="InterPro" id="IPR016159">
    <property type="entry name" value="Cullin_repeat-like_dom_sf"/>
</dbReference>
<keyword evidence="9" id="KW-1185">Reference proteome</keyword>
<dbReference type="FunFam" id="1.10.10.10:FF:000503">
    <property type="entry name" value="Cullin-1"/>
    <property type="match status" value="1"/>
</dbReference>
<dbReference type="InterPro" id="IPR019559">
    <property type="entry name" value="Cullin_neddylation_domain"/>
</dbReference>
<dbReference type="GO" id="GO:0031625">
    <property type="term" value="F:ubiquitin protein ligase binding"/>
    <property type="evidence" value="ECO:0007669"/>
    <property type="project" value="InterPro"/>
</dbReference>
<keyword evidence="4" id="KW-0832">Ubl conjugation</keyword>
<dbReference type="OrthoDB" id="27073at2759"/>
<dbReference type="SMART" id="SM00182">
    <property type="entry name" value="CULLIN"/>
    <property type="match status" value="1"/>
</dbReference>
<proteinExistence type="inferred from homology"/>
<dbReference type="FunFam" id="3.30.230.130:FF:000005">
    <property type="entry name" value="Cullin-1 like"/>
    <property type="match status" value="1"/>
</dbReference>
<dbReference type="SMART" id="SM00884">
    <property type="entry name" value="Cullin_Nedd8"/>
    <property type="match status" value="2"/>
</dbReference>
<evidence type="ECO:0000256" key="5">
    <source>
        <dbReference type="PROSITE-ProRule" id="PRU00330"/>
    </source>
</evidence>
<comment type="caution">
    <text evidence="8">The sequence shown here is derived from an EMBL/GenBank/DDBJ whole genome shotgun (WGS) entry which is preliminary data.</text>
</comment>
<feature type="domain" description="Cullin family profile" evidence="7">
    <location>
        <begin position="388"/>
        <end position="618"/>
    </location>
</feature>
<keyword evidence="3" id="KW-0833">Ubl conjugation pathway</keyword>
<dbReference type="PROSITE" id="PS50069">
    <property type="entry name" value="CULLIN_2"/>
    <property type="match status" value="1"/>
</dbReference>
<evidence type="ECO:0000256" key="2">
    <source>
        <dbReference type="ARBA" id="ARBA00022499"/>
    </source>
</evidence>
<dbReference type="EMBL" id="PKPP01004639">
    <property type="protein sequence ID" value="PWA63439.1"/>
    <property type="molecule type" value="Genomic_DNA"/>
</dbReference>
<dbReference type="Proteomes" id="UP000245207">
    <property type="component" value="Unassembled WGS sequence"/>
</dbReference>
<dbReference type="FunFam" id="1.20.1310.10:FF:000013">
    <property type="entry name" value="Cullin-1 like"/>
    <property type="match status" value="1"/>
</dbReference>
<sequence length="785" mass="91639">MEQLQQPISFEEGWSFMEIGIEKVKRILEGKPEQFTSEEYILLYTKIYNMCTQKFPHDYSQQLYDKFKEVFDDYNRLVVLPSLREKHDEFMLQELVRRWENHKLMVRWLARFFYYLDRYYIARRSLPPLREAGINCFRDSVYEEIKGRAKDAVIVLINKEREGEQIDRALLKNVLSLFVEIGNGKEQPTMEFYADDFEAFMIADTSDYYSRKASIWIIEDSCPDYMLKAEECLEKEKNRVHNYMHSISEPKLKAKVLSELLVNYSNQLLEKENSGCRTLLRDDKVDDLTRMYKLFSQIPNGLDPVASMFKQHVTAEGTTLVQQADDAASKKSENLGGPQEQAFVRKSIDLHDKFMAYVIDCFSNHTIFHKALKEAFEIFCNKTVAGCSTAELLSAYCDNILKKGGTEKLSDEAIEETLDKVVKILAYISDKDLFAEFYRKKLSRRLLFDKSGNDDHERLILSKLKQQCGGQFTSKMEGMVTDLTLAKDNQAQFNQYLSENPLASRGIDFTVTVLTTGFWPSYKSSDLCLPAEMVKCVEVFKEFYHTKTKHRKLTWIYSLGTCNVNGKFDQKTIELVLTTYQAAALLLFNASEQLSYSEIKMQLNLADEDVVRLLASLSCAKYKILTKVPSSRTVSETDVFQFNSKFTDRMRRIRVPLPPVDERKKVVEDVDKDRKYAIDASLVRIMKSRKVLNHQQLVSECVEQLSRMFKPDFKDRKYAIDASLVRIMKSRKVLNHQQLVSECVEQLSRMFKPDFKVIKKRIEDLITREYLERDKENPNQFRYLA</sequence>
<protein>
    <submittedName>
        <fullName evidence="8">Cullin</fullName>
    </submittedName>
</protein>
<dbReference type="Gene3D" id="3.30.230.130">
    <property type="entry name" value="Cullin, Chain C, Domain 2"/>
    <property type="match status" value="1"/>
</dbReference>